<dbReference type="EMBL" id="KV441487">
    <property type="protein sequence ID" value="OAG17158.1"/>
    <property type="molecule type" value="Genomic_DNA"/>
</dbReference>
<dbReference type="AlphaFoldDB" id="A0A177DCA1"/>
<dbReference type="PANTHER" id="PTHR35896">
    <property type="entry name" value="IG-LIKE DOMAIN-CONTAINING PROTEIN"/>
    <property type="match status" value="1"/>
</dbReference>
<organism evidence="3 4">
    <name type="scientific">Alternaria alternata</name>
    <name type="common">Alternaria rot fungus</name>
    <name type="synonym">Torula alternata</name>
    <dbReference type="NCBI Taxonomy" id="5599"/>
    <lineage>
        <taxon>Eukaryota</taxon>
        <taxon>Fungi</taxon>
        <taxon>Dikarya</taxon>
        <taxon>Ascomycota</taxon>
        <taxon>Pezizomycotina</taxon>
        <taxon>Dothideomycetes</taxon>
        <taxon>Pleosporomycetidae</taxon>
        <taxon>Pleosporales</taxon>
        <taxon>Pleosporineae</taxon>
        <taxon>Pleosporaceae</taxon>
        <taxon>Alternaria</taxon>
        <taxon>Alternaria sect. Alternaria</taxon>
        <taxon>Alternaria alternata complex</taxon>
    </lineage>
</organism>
<evidence type="ECO:0000313" key="4">
    <source>
        <dbReference type="Proteomes" id="UP000077248"/>
    </source>
</evidence>
<keyword evidence="2" id="KW-0472">Membrane</keyword>
<proteinExistence type="predicted"/>
<evidence type="ECO:0000313" key="3">
    <source>
        <dbReference type="EMBL" id="OAG17158.1"/>
    </source>
</evidence>
<dbReference type="KEGG" id="aalt:CC77DRAFT_280682"/>
<protein>
    <submittedName>
        <fullName evidence="3">Uncharacterized protein</fullName>
    </submittedName>
</protein>
<dbReference type="RefSeq" id="XP_018382579.1">
    <property type="nucleotide sequence ID" value="XM_018530999.1"/>
</dbReference>
<dbReference type="InterPro" id="IPR053008">
    <property type="entry name" value="Phomopsin_biosynth_assoc"/>
</dbReference>
<dbReference type="OMA" id="HIGHCIF"/>
<sequence length="245" mass="27774">MSPVYSNFVDSPIGVVKTMIHSILRRPAPYPSFASSSTSDQNEDTPIRPNKHELDARPGERRSSYALSPYIINILLAVGLTVLVGFVFRPFPPHGPKMKTLSCGSNPAEARKNGCTYDVLGNIWVPTPCLDTENLAEFKRMAPWLAYDSANATRQLTEEEMSEYLIPDGYWTPVREHMIHCALMWRRLHDGFEKNGRLLDKHVIQMHHTEHCSQTLMEHLDMPTSFLDEIRTRTEAGYSSCQVPA</sequence>
<dbReference type="Proteomes" id="UP000077248">
    <property type="component" value="Unassembled WGS sequence"/>
</dbReference>
<accession>A0A177DCA1</accession>
<evidence type="ECO:0000256" key="1">
    <source>
        <dbReference type="SAM" id="MobiDB-lite"/>
    </source>
</evidence>
<gene>
    <name evidence="3" type="ORF">CC77DRAFT_280682</name>
</gene>
<dbReference type="PANTHER" id="PTHR35896:SF3">
    <property type="entry name" value="MAJOR FACILITATOR SUPERFAMILY TRANSPORTER"/>
    <property type="match status" value="1"/>
</dbReference>
<feature type="transmembrane region" description="Helical" evidence="2">
    <location>
        <begin position="70"/>
        <end position="88"/>
    </location>
</feature>
<reference evidence="3 4" key="1">
    <citation type="submission" date="2016-05" db="EMBL/GenBank/DDBJ databases">
        <title>Comparative analysis of secretome profiles of manganese(II)-oxidizing ascomycete fungi.</title>
        <authorList>
            <consortium name="DOE Joint Genome Institute"/>
            <person name="Zeiner C.A."/>
            <person name="Purvine S.O."/>
            <person name="Zink E.M."/>
            <person name="Wu S."/>
            <person name="Pasa-Tolic L."/>
            <person name="Chaput D.L."/>
            <person name="Haridas S."/>
            <person name="Grigoriev I.V."/>
            <person name="Santelli C.M."/>
            <person name="Hansel C.M."/>
        </authorList>
    </citation>
    <scope>NUCLEOTIDE SEQUENCE [LARGE SCALE GENOMIC DNA]</scope>
    <source>
        <strain evidence="3 4">SRC1lrK2f</strain>
    </source>
</reference>
<feature type="region of interest" description="Disordered" evidence="1">
    <location>
        <begin position="31"/>
        <end position="59"/>
    </location>
</feature>
<feature type="compositionally biased region" description="Basic and acidic residues" evidence="1">
    <location>
        <begin position="50"/>
        <end position="59"/>
    </location>
</feature>
<dbReference type="VEuPathDB" id="FungiDB:CC77DRAFT_280682"/>
<evidence type="ECO:0000256" key="2">
    <source>
        <dbReference type="SAM" id="Phobius"/>
    </source>
</evidence>
<name>A0A177DCA1_ALTAL</name>
<keyword evidence="2" id="KW-1133">Transmembrane helix</keyword>
<keyword evidence="4" id="KW-1185">Reference proteome</keyword>
<dbReference type="GeneID" id="29116593"/>
<keyword evidence="2" id="KW-0812">Transmembrane</keyword>